<evidence type="ECO:0000313" key="2">
    <source>
        <dbReference type="EMBL" id="KAG5182931.1"/>
    </source>
</evidence>
<organism evidence="2 3">
    <name type="scientific">Tribonema minus</name>
    <dbReference type="NCBI Taxonomy" id="303371"/>
    <lineage>
        <taxon>Eukaryota</taxon>
        <taxon>Sar</taxon>
        <taxon>Stramenopiles</taxon>
        <taxon>Ochrophyta</taxon>
        <taxon>PX clade</taxon>
        <taxon>Xanthophyceae</taxon>
        <taxon>Tribonematales</taxon>
        <taxon>Tribonemataceae</taxon>
        <taxon>Tribonema</taxon>
    </lineage>
</organism>
<evidence type="ECO:0000313" key="3">
    <source>
        <dbReference type="Proteomes" id="UP000664859"/>
    </source>
</evidence>
<sequence>MMNQQHVVKFNKLLLMFLSDLAAAVPLVTVVATARDCVSALIALDPASTDVLDNFAALACSATEALSTGKLEGLTDLVSDAGILSREDALRVYNCLTPEDKSACWKYITKLIASAKRAVPDLAEKEASLAAAVVPLVQKSDVMGSALVASAARLADALSGWRGGRAEERESAAVTLRHLCRDANELRRAMEQECGEEGIKTLLMSPDVYMEESGIPFVAGGAEAASEILSECEDAEAITAACVHLATVTIALTAIPASTLGSIEKIAATLMQKAQDGDIDIEALTANPLSILETISDAGMTDEVTELMSQLMSMSGVLLTTGKSATGAGANGIVASDGSAAFKESVAVTGESKLGGERKWRMLVSPQEAETNALLVQYVDDTTAEWVTAHVYLARTD</sequence>
<name>A0A835YWV5_9STRA</name>
<reference evidence="2" key="1">
    <citation type="submission" date="2021-02" db="EMBL/GenBank/DDBJ databases">
        <title>First Annotated Genome of the Yellow-green Alga Tribonema minus.</title>
        <authorList>
            <person name="Mahan K.M."/>
        </authorList>
    </citation>
    <scope>NUCLEOTIDE SEQUENCE</scope>
    <source>
        <strain evidence="2">UTEX B ZZ1240</strain>
    </source>
</reference>
<accession>A0A835YWV5</accession>
<comment type="caution">
    <text evidence="2">The sequence shown here is derived from an EMBL/GenBank/DDBJ whole genome shotgun (WGS) entry which is preliminary data.</text>
</comment>
<dbReference type="AlphaFoldDB" id="A0A835YWV5"/>
<feature type="signal peptide" evidence="1">
    <location>
        <begin position="1"/>
        <end position="24"/>
    </location>
</feature>
<dbReference type="Proteomes" id="UP000664859">
    <property type="component" value="Unassembled WGS sequence"/>
</dbReference>
<keyword evidence="1" id="KW-0732">Signal</keyword>
<keyword evidence="3" id="KW-1185">Reference proteome</keyword>
<evidence type="ECO:0000256" key="1">
    <source>
        <dbReference type="SAM" id="SignalP"/>
    </source>
</evidence>
<dbReference type="EMBL" id="JAFCMP010000223">
    <property type="protein sequence ID" value="KAG5182931.1"/>
    <property type="molecule type" value="Genomic_DNA"/>
</dbReference>
<proteinExistence type="predicted"/>
<gene>
    <name evidence="2" type="ORF">JKP88DRAFT_241228</name>
</gene>
<protein>
    <submittedName>
        <fullName evidence="2">Uncharacterized protein</fullName>
    </submittedName>
</protein>
<feature type="chain" id="PRO_5032578390" evidence="1">
    <location>
        <begin position="25"/>
        <end position="397"/>
    </location>
</feature>